<evidence type="ECO:0000256" key="1">
    <source>
        <dbReference type="SAM" id="MobiDB-lite"/>
    </source>
</evidence>
<feature type="compositionally biased region" description="Basic residues" evidence="1">
    <location>
        <begin position="402"/>
        <end position="413"/>
    </location>
</feature>
<sequence>MKKLSKSISPKEKKTEGDIYAFNEVDENEVGGRKKKRKVLKVKKIRSKKGNTEANLISKAERKVLLNAHIKHKKTLTNSEKIELEDDDRKAKENKKAKPKVRKNQDVPVVKRALRKVLSDKNENVPEEPKTRNCSTPSRHVNPFIQVFDKITPNKSTLHHLALSPASLQGCSPIPGGSPRPTCISSTPKYIPCVMEPSPDRELPDKSHSTPIHNSLDASTVHHFSDITPVKYHEDETCTTVLIDPKRFNTSNCFGFDEPEISLKETLDLSVRNPECEFIVHKNACIDRETVPTKEVIKRLRFELNEPDTTVEPSSKEETEELMTTSRIPEDTSILLTEEVQHPKSVFDPKQQAEESNMIKLPRRSYERQMRPKRKKIIICGKIEHDDEELSDEDEEEEKKPKSYKKKGGKKQGKPNEKQDPAMEKWIKEFNSQCQQVDKFDLCVE</sequence>
<feature type="compositionally biased region" description="Basic and acidic residues" evidence="1">
    <location>
        <begin position="414"/>
        <end position="424"/>
    </location>
</feature>
<dbReference type="AlphaFoldDB" id="A0A8I6RMM4"/>
<dbReference type="Proteomes" id="UP000494040">
    <property type="component" value="Unassembled WGS sequence"/>
</dbReference>
<organism evidence="2 3">
    <name type="scientific">Cimex lectularius</name>
    <name type="common">Bed bug</name>
    <name type="synonym">Acanthia lectularia</name>
    <dbReference type="NCBI Taxonomy" id="79782"/>
    <lineage>
        <taxon>Eukaryota</taxon>
        <taxon>Metazoa</taxon>
        <taxon>Ecdysozoa</taxon>
        <taxon>Arthropoda</taxon>
        <taxon>Hexapoda</taxon>
        <taxon>Insecta</taxon>
        <taxon>Pterygota</taxon>
        <taxon>Neoptera</taxon>
        <taxon>Paraneoptera</taxon>
        <taxon>Hemiptera</taxon>
        <taxon>Heteroptera</taxon>
        <taxon>Panheteroptera</taxon>
        <taxon>Cimicomorpha</taxon>
        <taxon>Cimicidae</taxon>
        <taxon>Cimex</taxon>
    </lineage>
</organism>
<reference evidence="2" key="1">
    <citation type="submission" date="2022-01" db="UniProtKB">
        <authorList>
            <consortium name="EnsemblMetazoa"/>
        </authorList>
    </citation>
    <scope>IDENTIFICATION</scope>
</reference>
<feature type="region of interest" description="Disordered" evidence="1">
    <location>
        <begin position="384"/>
        <end position="424"/>
    </location>
</feature>
<evidence type="ECO:0000313" key="3">
    <source>
        <dbReference type="Proteomes" id="UP000494040"/>
    </source>
</evidence>
<dbReference type="CTD" id="41180"/>
<keyword evidence="3" id="KW-1185">Reference proteome</keyword>
<evidence type="ECO:0000313" key="2">
    <source>
        <dbReference type="EnsemblMetazoa" id="XP_014249329.1"/>
    </source>
</evidence>
<accession>A0A8I6RMM4</accession>
<dbReference type="KEGG" id="clec:106666560"/>
<proteinExistence type="predicted"/>
<name>A0A8I6RMM4_CIMLE</name>
<feature type="compositionally biased region" description="Acidic residues" evidence="1">
    <location>
        <begin position="386"/>
        <end position="397"/>
    </location>
</feature>
<dbReference type="GeneID" id="106666560"/>
<dbReference type="RefSeq" id="XP_014249329.1">
    <property type="nucleotide sequence ID" value="XM_014393843.2"/>
</dbReference>
<protein>
    <submittedName>
        <fullName evidence="2">Uncharacterized protein</fullName>
    </submittedName>
</protein>
<dbReference type="EnsemblMetazoa" id="XM_014393843.2">
    <property type="protein sequence ID" value="XP_014249329.1"/>
    <property type="gene ID" value="LOC106666560"/>
</dbReference>